<dbReference type="AlphaFoldDB" id="A0A1U7NY30"/>
<dbReference type="Proteomes" id="UP000186607">
    <property type="component" value="Unassembled WGS sequence"/>
</dbReference>
<keyword evidence="1" id="KW-0479">Metal-binding</keyword>
<organism evidence="5 6">
    <name type="scientific">Deinococcus marmoris</name>
    <dbReference type="NCBI Taxonomy" id="249408"/>
    <lineage>
        <taxon>Bacteria</taxon>
        <taxon>Thermotogati</taxon>
        <taxon>Deinococcota</taxon>
        <taxon>Deinococci</taxon>
        <taxon>Deinococcales</taxon>
        <taxon>Deinococcaceae</taxon>
        <taxon>Deinococcus</taxon>
    </lineage>
</organism>
<evidence type="ECO:0000256" key="2">
    <source>
        <dbReference type="ARBA" id="ARBA00022801"/>
    </source>
</evidence>
<gene>
    <name evidence="5" type="ORF">BOO71_0007636</name>
</gene>
<evidence type="ECO:0000256" key="3">
    <source>
        <dbReference type="SAM" id="SignalP"/>
    </source>
</evidence>
<proteinExistence type="predicted"/>
<accession>A0A1U7NY30</accession>
<dbReference type="GO" id="GO:0005975">
    <property type="term" value="P:carbohydrate metabolic process"/>
    <property type="evidence" value="ECO:0007669"/>
    <property type="project" value="InterPro"/>
</dbReference>
<dbReference type="InterPro" id="IPR011330">
    <property type="entry name" value="Glyco_hydro/deAcase_b/a-brl"/>
</dbReference>
<reference evidence="5 6" key="1">
    <citation type="submission" date="2017-01" db="EMBL/GenBank/DDBJ databases">
        <title>Genome Analysis of Deinococcus marmoris KOPRI26562.</title>
        <authorList>
            <person name="Kim J.H."/>
            <person name="Oh H.-M."/>
        </authorList>
    </citation>
    <scope>NUCLEOTIDE SEQUENCE [LARGE SCALE GENOMIC DNA]</scope>
    <source>
        <strain evidence="5 6">KOPRI26562</strain>
    </source>
</reference>
<dbReference type="Gene3D" id="3.20.20.370">
    <property type="entry name" value="Glycoside hydrolase/deacetylase"/>
    <property type="match status" value="1"/>
</dbReference>
<dbReference type="OrthoDB" id="62208at2"/>
<dbReference type="CDD" id="cd10917">
    <property type="entry name" value="CE4_NodB_like_6s_7s"/>
    <property type="match status" value="1"/>
</dbReference>
<keyword evidence="6" id="KW-1185">Reference proteome</keyword>
<feature type="signal peptide" evidence="3">
    <location>
        <begin position="1"/>
        <end position="16"/>
    </location>
</feature>
<keyword evidence="2" id="KW-0378">Hydrolase</keyword>
<dbReference type="PANTHER" id="PTHR10587:SF133">
    <property type="entry name" value="CHITIN DEACETYLASE 1-RELATED"/>
    <property type="match status" value="1"/>
</dbReference>
<dbReference type="InterPro" id="IPR050248">
    <property type="entry name" value="Polysacc_deacetylase_ArnD"/>
</dbReference>
<evidence type="ECO:0000313" key="5">
    <source>
        <dbReference type="EMBL" id="OLV17829.1"/>
    </source>
</evidence>
<feature type="domain" description="NodB homology" evidence="4">
    <location>
        <begin position="215"/>
        <end position="392"/>
    </location>
</feature>
<dbReference type="RefSeq" id="WP_075833040.1">
    <property type="nucleotide sequence ID" value="NZ_MSTI01000085.1"/>
</dbReference>
<dbReference type="PANTHER" id="PTHR10587">
    <property type="entry name" value="GLYCOSYL TRANSFERASE-RELATED"/>
    <property type="match status" value="1"/>
</dbReference>
<evidence type="ECO:0000259" key="4">
    <source>
        <dbReference type="PROSITE" id="PS51677"/>
    </source>
</evidence>
<dbReference type="SUPFAM" id="SSF88713">
    <property type="entry name" value="Glycoside hydrolase/deacetylase"/>
    <property type="match status" value="1"/>
</dbReference>
<dbReference type="Pfam" id="PF01522">
    <property type="entry name" value="Polysacc_deac_1"/>
    <property type="match status" value="1"/>
</dbReference>
<evidence type="ECO:0000256" key="1">
    <source>
        <dbReference type="ARBA" id="ARBA00022723"/>
    </source>
</evidence>
<sequence>MKRTLPLWTAALVSFAAGQGLSPLPAPKITAAGEVQLVAPGQRPSPVIPTLKLTPPIPQVKTVEVMNNSFTRAAHALVLVSAQEAQGSLVALATQVTTATYRADPGLAEVDVSIYRAGDYGGFGGPLPLLTLSVPVGRRTTFANELKAGSYDRAWVGAKTAAPAPKLTPLDELERLPVFAGTRAELLAEQLEQALGLVRGGVRGGKLFRGSPLKRQVALTFDDVPHPMYFPLLLDLLRREKAHATFFIIGRNAEAYPYFVLDLVAQGHEVANHTFHHLRLPGLSAAEVTAELKTTNELITSISGQPVQYFRPPGGDYSAQTLKIAEKLGLTTVFWTDDPGDFQNPGVETVEARFARRLRPGGIILLHDNAPDGLMALPDLLRVARQRGYVVDTVGHLPR</sequence>
<name>A0A1U7NY30_9DEIO</name>
<dbReference type="InterPro" id="IPR002509">
    <property type="entry name" value="NODB_dom"/>
</dbReference>
<feature type="chain" id="PRO_5011984674" evidence="3">
    <location>
        <begin position="17"/>
        <end position="399"/>
    </location>
</feature>
<protein>
    <submittedName>
        <fullName evidence="5">Polysaccharide deacetylase</fullName>
    </submittedName>
</protein>
<keyword evidence="3" id="KW-0732">Signal</keyword>
<dbReference type="GO" id="GO:0046872">
    <property type="term" value="F:metal ion binding"/>
    <property type="evidence" value="ECO:0007669"/>
    <property type="project" value="UniProtKB-KW"/>
</dbReference>
<evidence type="ECO:0000313" key="6">
    <source>
        <dbReference type="Proteomes" id="UP000186607"/>
    </source>
</evidence>
<dbReference type="GO" id="GO:0016810">
    <property type="term" value="F:hydrolase activity, acting on carbon-nitrogen (but not peptide) bonds"/>
    <property type="evidence" value="ECO:0007669"/>
    <property type="project" value="InterPro"/>
</dbReference>
<dbReference type="PROSITE" id="PS51677">
    <property type="entry name" value="NODB"/>
    <property type="match status" value="1"/>
</dbReference>
<dbReference type="STRING" id="249408.BOO71_0007636"/>
<comment type="caution">
    <text evidence="5">The sequence shown here is derived from an EMBL/GenBank/DDBJ whole genome shotgun (WGS) entry which is preliminary data.</text>
</comment>
<dbReference type="EMBL" id="MSTI01000085">
    <property type="protein sequence ID" value="OLV17829.1"/>
    <property type="molecule type" value="Genomic_DNA"/>
</dbReference>
<dbReference type="GO" id="GO:0016020">
    <property type="term" value="C:membrane"/>
    <property type="evidence" value="ECO:0007669"/>
    <property type="project" value="TreeGrafter"/>
</dbReference>